<comment type="caution">
    <text evidence="2">The sequence shown here is derived from an EMBL/GenBank/DDBJ whole genome shotgun (WGS) entry which is preliminary data.</text>
</comment>
<evidence type="ECO:0000313" key="2">
    <source>
        <dbReference type="EMBL" id="KAK9976927.1"/>
    </source>
</evidence>
<feature type="region of interest" description="Disordered" evidence="1">
    <location>
        <begin position="116"/>
        <end position="187"/>
    </location>
</feature>
<name>A0AAW2AW38_CULAL</name>
<organism evidence="2 3">
    <name type="scientific">Culter alburnus</name>
    <name type="common">Topmouth culter</name>
    <dbReference type="NCBI Taxonomy" id="194366"/>
    <lineage>
        <taxon>Eukaryota</taxon>
        <taxon>Metazoa</taxon>
        <taxon>Chordata</taxon>
        <taxon>Craniata</taxon>
        <taxon>Vertebrata</taxon>
        <taxon>Euteleostomi</taxon>
        <taxon>Actinopterygii</taxon>
        <taxon>Neopterygii</taxon>
        <taxon>Teleostei</taxon>
        <taxon>Ostariophysi</taxon>
        <taxon>Cypriniformes</taxon>
        <taxon>Xenocyprididae</taxon>
        <taxon>Xenocypridinae</taxon>
        <taxon>Culter</taxon>
    </lineage>
</organism>
<proteinExistence type="predicted"/>
<evidence type="ECO:0000313" key="3">
    <source>
        <dbReference type="Proteomes" id="UP001479290"/>
    </source>
</evidence>
<gene>
    <name evidence="2" type="ORF">ABG768_018748</name>
</gene>
<dbReference type="AlphaFoldDB" id="A0AAW2AW38"/>
<protein>
    <submittedName>
        <fullName evidence="2">Uncharacterized protein</fullName>
    </submittedName>
</protein>
<dbReference type="Proteomes" id="UP001479290">
    <property type="component" value="Unassembled WGS sequence"/>
</dbReference>
<evidence type="ECO:0000256" key="1">
    <source>
        <dbReference type="SAM" id="MobiDB-lite"/>
    </source>
</evidence>
<accession>A0AAW2AW38</accession>
<dbReference type="EMBL" id="JAWDJR010000003">
    <property type="protein sequence ID" value="KAK9976927.1"/>
    <property type="molecule type" value="Genomic_DNA"/>
</dbReference>
<keyword evidence="3" id="KW-1185">Reference proteome</keyword>
<sequence>MNVICILYVCQNTTACSLQKIDKDRRIISCLQCFRPQEMLPNHLLRVCMKNQTSEERNAEVERAKKSMKAWTLRGRTWDYNEMVKRYPDEACRQALLEDLRERHFLILNDPKDALAESSPPGAAACSADSPRLPESPQSIKGGHADHPQEAPGSAACGRGPKDAVPVLLRSHPGPEILPATRSSEGI</sequence>
<reference evidence="2 3" key="1">
    <citation type="submission" date="2024-05" db="EMBL/GenBank/DDBJ databases">
        <title>A high-quality chromosomal-level genome assembly of Topmouth culter (Culter alburnus).</title>
        <authorList>
            <person name="Zhao H."/>
        </authorList>
    </citation>
    <scope>NUCLEOTIDE SEQUENCE [LARGE SCALE GENOMIC DNA]</scope>
    <source>
        <strain evidence="2">CATC2023</strain>
        <tissue evidence="2">Muscle</tissue>
    </source>
</reference>